<sequence length="333" mass="38293">MTMINGIEIDHIQIPENDIHSAISNNDPLDSKLHVIMVISNPCQYARRYILAREFIKRMELEADIILYNVELAYGSDKFYVTDSKNKRHLQLRGDDCIPIWHKENMINIGIRKLLPSSWKAVAWIDADVEFENVHWASDTLKILNGCKDIVQVFSHAVDMDKDQNAMSIFPSFGFQLTKGRSYGGNGINMWHPGFAWACTRRAYEKMGGLYERSVLGAGDHNMALALIGNGEKSVNIDTTQDYKDSVIDFECRVRGLRLGYVPGVIRHYFHGSKKNRKYSERWKILVDNEYSPSEHMRVRKSDGLLVPTATCPPRLLADIRKYFQERNEDEGF</sequence>
<reference evidence="1" key="1">
    <citation type="journal article" date="2020" name="Nature">
        <title>Giant virus diversity and host interactions through global metagenomics.</title>
        <authorList>
            <person name="Schulz F."/>
            <person name="Roux S."/>
            <person name="Paez-Espino D."/>
            <person name="Jungbluth S."/>
            <person name="Walsh D.A."/>
            <person name="Denef V.J."/>
            <person name="McMahon K.D."/>
            <person name="Konstantinidis K.T."/>
            <person name="Eloe-Fadrosh E.A."/>
            <person name="Kyrpides N.C."/>
            <person name="Woyke T."/>
        </authorList>
    </citation>
    <scope>NUCLEOTIDE SEQUENCE</scope>
    <source>
        <strain evidence="1">GVMAG-M-3300023184-62</strain>
    </source>
</reference>
<dbReference type="InterPro" id="IPR029044">
    <property type="entry name" value="Nucleotide-diphossugar_trans"/>
</dbReference>
<name>A0A6C0I9M6_9ZZZZ</name>
<evidence type="ECO:0000313" key="1">
    <source>
        <dbReference type="EMBL" id="QHT89738.1"/>
    </source>
</evidence>
<organism evidence="1">
    <name type="scientific">viral metagenome</name>
    <dbReference type="NCBI Taxonomy" id="1070528"/>
    <lineage>
        <taxon>unclassified sequences</taxon>
        <taxon>metagenomes</taxon>
        <taxon>organismal metagenomes</taxon>
    </lineage>
</organism>
<accession>A0A6C0I9M6</accession>
<dbReference type="SUPFAM" id="SSF53448">
    <property type="entry name" value="Nucleotide-diphospho-sugar transferases"/>
    <property type="match status" value="1"/>
</dbReference>
<dbReference type="EMBL" id="MN740152">
    <property type="protein sequence ID" value="QHT89738.1"/>
    <property type="molecule type" value="Genomic_DNA"/>
</dbReference>
<dbReference type="AlphaFoldDB" id="A0A6C0I9M6"/>
<proteinExistence type="predicted"/>
<evidence type="ECO:0008006" key="2">
    <source>
        <dbReference type="Google" id="ProtNLM"/>
    </source>
</evidence>
<protein>
    <recommendedName>
        <fullName evidence="2">Glycosyltransferase</fullName>
    </recommendedName>
</protein>